<reference evidence="2 4" key="3">
    <citation type="submission" date="2018-07" db="EMBL/GenBank/DDBJ databases">
        <title>Genomic and Epidemiologic Investigation of an Indolent Hospital Outbreak.</title>
        <authorList>
            <person name="Johnson R.C."/>
            <person name="Deming C."/>
            <person name="Conlan S."/>
            <person name="Zellmer C.J."/>
            <person name="Michelin A.V."/>
            <person name="Lee-Lin S."/>
            <person name="Thomas P.J."/>
            <person name="Park M."/>
            <person name="Weingarten R.A."/>
            <person name="Less J."/>
            <person name="Dekker J.P."/>
            <person name="Frank K.M."/>
            <person name="Musser K.A."/>
            <person name="Mcquiston J.R."/>
            <person name="Henderson D.K."/>
            <person name="Lau A.F."/>
            <person name="Palmore T.N."/>
            <person name="Segre J.A."/>
        </authorList>
    </citation>
    <scope>NUCLEOTIDE SEQUENCE [LARGE SCALE GENOMIC DNA]</scope>
    <source>
        <strain evidence="2 4">SK-NIH.Env10_0317</strain>
    </source>
</reference>
<dbReference type="AlphaFoldDB" id="A0A1L6JH73"/>
<evidence type="ECO:0000313" key="4">
    <source>
        <dbReference type="Proteomes" id="UP000286681"/>
    </source>
</evidence>
<dbReference type="KEGG" id="skr:BRX40_21900"/>
<organism evidence="1 3">
    <name type="scientific">Sphingomonas koreensis</name>
    <dbReference type="NCBI Taxonomy" id="93064"/>
    <lineage>
        <taxon>Bacteria</taxon>
        <taxon>Pseudomonadati</taxon>
        <taxon>Pseudomonadota</taxon>
        <taxon>Alphaproteobacteria</taxon>
        <taxon>Sphingomonadales</taxon>
        <taxon>Sphingomonadaceae</taxon>
        <taxon>Sphingomonas</taxon>
    </lineage>
</organism>
<dbReference type="RefSeq" id="WP_030090560.1">
    <property type="nucleotide sequence ID" value="NZ_QLJC01000022.1"/>
</dbReference>
<sequence>MFAACLELSPKRLQLCSRENANRVAGRLFDERPGRLSIVRTGDPLQPFRVCTTPAADDHVEVEMTF</sequence>
<reference evidence="1" key="1">
    <citation type="submission" date="2016-12" db="EMBL/GenBank/DDBJ databases">
        <title>Whole genome sequencing of Sphingomonas koreensis.</title>
        <authorList>
            <person name="Conlan S."/>
            <person name="Thomas P.J."/>
            <person name="Mullikin J."/>
            <person name="Palmore T.N."/>
            <person name="Frank K.M."/>
            <person name="Segre J.A."/>
        </authorList>
    </citation>
    <scope>NUCLEOTIDE SEQUENCE</scope>
    <source>
        <strain evidence="1">ABOJV</strain>
        <plasmid evidence="1">tig00000001</plasmid>
    </source>
</reference>
<keyword evidence="3" id="KW-1185">Reference proteome</keyword>
<dbReference type="Proteomes" id="UP000286681">
    <property type="component" value="Unassembled WGS sequence"/>
</dbReference>
<protein>
    <submittedName>
        <fullName evidence="1">Uncharacterized protein</fullName>
    </submittedName>
</protein>
<geneLocation type="plasmid" evidence="1 3">
    <name>tig00000001</name>
</geneLocation>
<name>A0A1L6JH73_9SPHN</name>
<reference evidence="3" key="2">
    <citation type="submission" date="2016-12" db="EMBL/GenBank/DDBJ databases">
        <title>Whole genome sequencing of Sphingomonas sp. ABOJV.</title>
        <authorList>
            <person name="Conlan S."/>
            <person name="Thomas P.J."/>
            <person name="Mullikin J."/>
            <person name="Palmore T.N."/>
            <person name="Frank K.M."/>
            <person name="Segre J.A."/>
        </authorList>
    </citation>
    <scope>NUCLEOTIDE SEQUENCE [LARGE SCALE GENOMIC DNA]</scope>
    <source>
        <strain evidence="3">ABOJV</strain>
        <plasmid evidence="3">Plasmid tig00000001</plasmid>
    </source>
</reference>
<keyword evidence="1" id="KW-0614">Plasmid</keyword>
<gene>
    <name evidence="1" type="ORF">BRX40_21900</name>
    <name evidence="2" type="ORF">CA257_18015</name>
</gene>
<evidence type="ECO:0000313" key="1">
    <source>
        <dbReference type="EMBL" id="APR55264.1"/>
    </source>
</evidence>
<evidence type="ECO:0000313" key="2">
    <source>
        <dbReference type="EMBL" id="RSV00241.1"/>
    </source>
</evidence>
<evidence type="ECO:0000313" key="3">
    <source>
        <dbReference type="Proteomes" id="UP000185161"/>
    </source>
</evidence>
<dbReference type="OrthoDB" id="7433405at2"/>
<dbReference type="GeneID" id="39501986"/>
<dbReference type="Proteomes" id="UP000185161">
    <property type="component" value="Plasmid tig00000001"/>
</dbReference>
<accession>A0A1L6JH73</accession>
<proteinExistence type="predicted"/>
<dbReference type="EMBL" id="QQWO01000018">
    <property type="protein sequence ID" value="RSV00241.1"/>
    <property type="molecule type" value="Genomic_DNA"/>
</dbReference>
<dbReference type="EMBL" id="CP018821">
    <property type="protein sequence ID" value="APR55264.1"/>
    <property type="molecule type" value="Genomic_DNA"/>
</dbReference>